<evidence type="ECO:0000256" key="1">
    <source>
        <dbReference type="ARBA" id="ARBA00004477"/>
    </source>
</evidence>
<keyword evidence="5 6" id="KW-0472">Membrane</keyword>
<feature type="transmembrane region" description="Helical" evidence="6">
    <location>
        <begin position="138"/>
        <end position="165"/>
    </location>
</feature>
<feature type="transmembrane region" description="Helical" evidence="6">
    <location>
        <begin position="68"/>
        <end position="87"/>
    </location>
</feature>
<dbReference type="Proteomes" id="UP001346149">
    <property type="component" value="Unassembled WGS sequence"/>
</dbReference>
<protein>
    <recommendedName>
        <fullName evidence="6">Reticulon-like protein</fullName>
    </recommendedName>
</protein>
<dbReference type="PANTHER" id="PTHR10994">
    <property type="entry name" value="RETICULON"/>
    <property type="match status" value="1"/>
</dbReference>
<evidence type="ECO:0000256" key="5">
    <source>
        <dbReference type="ARBA" id="ARBA00023136"/>
    </source>
</evidence>
<dbReference type="EMBL" id="JAXQNO010000004">
    <property type="protein sequence ID" value="KAK4800162.1"/>
    <property type="molecule type" value="Genomic_DNA"/>
</dbReference>
<evidence type="ECO:0000313" key="9">
    <source>
        <dbReference type="Proteomes" id="UP001346149"/>
    </source>
</evidence>
<organism evidence="8 9">
    <name type="scientific">Trapa natans</name>
    <name type="common">Water chestnut</name>
    <dbReference type="NCBI Taxonomy" id="22666"/>
    <lineage>
        <taxon>Eukaryota</taxon>
        <taxon>Viridiplantae</taxon>
        <taxon>Streptophyta</taxon>
        <taxon>Embryophyta</taxon>
        <taxon>Tracheophyta</taxon>
        <taxon>Spermatophyta</taxon>
        <taxon>Magnoliopsida</taxon>
        <taxon>eudicotyledons</taxon>
        <taxon>Gunneridae</taxon>
        <taxon>Pentapetalae</taxon>
        <taxon>rosids</taxon>
        <taxon>malvids</taxon>
        <taxon>Myrtales</taxon>
        <taxon>Lythraceae</taxon>
        <taxon>Trapa</taxon>
    </lineage>
</organism>
<dbReference type="Pfam" id="PF02453">
    <property type="entry name" value="Reticulon"/>
    <property type="match status" value="1"/>
</dbReference>
<keyword evidence="4 6" id="KW-1133">Transmembrane helix</keyword>
<feature type="transmembrane region" description="Helical" evidence="6">
    <location>
        <begin position="45"/>
        <end position="62"/>
    </location>
</feature>
<dbReference type="InterPro" id="IPR045064">
    <property type="entry name" value="Reticulon-like"/>
</dbReference>
<dbReference type="InterPro" id="IPR003388">
    <property type="entry name" value="Reticulon"/>
</dbReference>
<comment type="caution">
    <text evidence="8">The sequence shown here is derived from an EMBL/GenBank/DDBJ whole genome shotgun (WGS) entry which is preliminary data.</text>
</comment>
<gene>
    <name evidence="8" type="ORF">SAY86_025527</name>
</gene>
<keyword evidence="3 6" id="KW-0256">Endoplasmic reticulum</keyword>
<evidence type="ECO:0000256" key="4">
    <source>
        <dbReference type="ARBA" id="ARBA00022989"/>
    </source>
</evidence>
<sequence length="222" mass="25340">MPPTYASSDSKIDSGPLTKLFGRQRPMHKLLGGGKVADLLLWKNINVSASLLAGTTVVWFLFEVVEYTFVTLVSHILITAMLAIFIWRTAAEIFNWDPPKIPKLILDGSAFNEIAFTIHKRLNQLLAKLFDIACGRDLATFLLAIFLLYIMSVIGSCFSFLNLFYLGLLSVETLPFLYNMYENEVDHLAGIMINETRRLYRKFDRQFLNKIPRGPLKERKSK</sequence>
<evidence type="ECO:0000313" key="8">
    <source>
        <dbReference type="EMBL" id="KAK4800162.1"/>
    </source>
</evidence>
<name>A0AAN7RE62_TRANT</name>
<evidence type="ECO:0000256" key="2">
    <source>
        <dbReference type="ARBA" id="ARBA00022692"/>
    </source>
</evidence>
<dbReference type="PANTHER" id="PTHR10994:SF85">
    <property type="entry name" value="RETICULON-LIKE PROTEIN B9"/>
    <property type="match status" value="1"/>
</dbReference>
<dbReference type="PROSITE" id="PS50845">
    <property type="entry name" value="RETICULON"/>
    <property type="match status" value="1"/>
</dbReference>
<proteinExistence type="predicted"/>
<keyword evidence="9" id="KW-1185">Reference proteome</keyword>
<dbReference type="AlphaFoldDB" id="A0AAN7RE62"/>
<accession>A0AAN7RE62</accession>
<evidence type="ECO:0000259" key="7">
    <source>
        <dbReference type="PROSITE" id="PS50845"/>
    </source>
</evidence>
<dbReference type="GO" id="GO:0009617">
    <property type="term" value="P:response to bacterium"/>
    <property type="evidence" value="ECO:0007669"/>
    <property type="project" value="InterPro"/>
</dbReference>
<evidence type="ECO:0000256" key="6">
    <source>
        <dbReference type="RuleBase" id="RU363132"/>
    </source>
</evidence>
<feature type="domain" description="Reticulon" evidence="7">
    <location>
        <begin position="36"/>
        <end position="222"/>
    </location>
</feature>
<evidence type="ECO:0000256" key="3">
    <source>
        <dbReference type="ARBA" id="ARBA00022824"/>
    </source>
</evidence>
<reference evidence="8 9" key="1">
    <citation type="journal article" date="2023" name="Hortic Res">
        <title>Pangenome of water caltrop reveals structural variations and asymmetric subgenome divergence after allopolyploidization.</title>
        <authorList>
            <person name="Zhang X."/>
            <person name="Chen Y."/>
            <person name="Wang L."/>
            <person name="Yuan Y."/>
            <person name="Fang M."/>
            <person name="Shi L."/>
            <person name="Lu R."/>
            <person name="Comes H.P."/>
            <person name="Ma Y."/>
            <person name="Chen Y."/>
            <person name="Huang G."/>
            <person name="Zhou Y."/>
            <person name="Zheng Z."/>
            <person name="Qiu Y."/>
        </authorList>
    </citation>
    <scope>NUCLEOTIDE SEQUENCE [LARGE SCALE GENOMIC DNA]</scope>
    <source>
        <strain evidence="8">F231</strain>
    </source>
</reference>
<comment type="subcellular location">
    <subcellularLocation>
        <location evidence="1 6">Endoplasmic reticulum membrane</location>
        <topology evidence="1 6">Multi-pass membrane protein</topology>
    </subcellularLocation>
</comment>
<dbReference type="GO" id="GO:0005789">
    <property type="term" value="C:endoplasmic reticulum membrane"/>
    <property type="evidence" value="ECO:0007669"/>
    <property type="project" value="UniProtKB-SubCell"/>
</dbReference>
<keyword evidence="2 6" id="KW-0812">Transmembrane</keyword>